<name>A0AAV2VTV7_9VIBR</name>
<dbReference type="InterPro" id="IPR058988">
    <property type="entry name" value="IpaJ"/>
</dbReference>
<dbReference type="Pfam" id="PF25855">
    <property type="entry name" value="IpaJ_protease"/>
    <property type="match status" value="1"/>
</dbReference>
<dbReference type="Proteomes" id="UP000018211">
    <property type="component" value="Unassembled WGS sequence"/>
</dbReference>
<dbReference type="EMBL" id="CAOF01000137">
    <property type="protein sequence ID" value="CCO48173.1"/>
    <property type="molecule type" value="Genomic_DNA"/>
</dbReference>
<comment type="caution">
    <text evidence="1">The sequence shown here is derived from an EMBL/GenBank/DDBJ whole genome shotgun (WGS) entry which is preliminary data.</text>
</comment>
<gene>
    <name evidence="1" type="ORF">VIBNISOn1_450137</name>
</gene>
<reference evidence="1 2" key="1">
    <citation type="journal article" date="2013" name="ISME J.">
        <title>Comparative genomics of pathogenic lineages of Vibrio nigripulchritudo identifies virulence-associated traits.</title>
        <authorList>
            <person name="Goudenege D."/>
            <person name="Labreuche Y."/>
            <person name="Krin E."/>
            <person name="Ansquer D."/>
            <person name="Mangenot S."/>
            <person name="Calteau A."/>
            <person name="Medigue C."/>
            <person name="Mazel D."/>
            <person name="Polz M.F."/>
            <person name="Le Roux F."/>
        </authorList>
    </citation>
    <scope>NUCLEOTIDE SEQUENCE [LARGE SCALE GENOMIC DNA]</scope>
    <source>
        <strain evidence="1 2">SOn1</strain>
    </source>
</reference>
<organism evidence="1 2">
    <name type="scientific">Vibrio nigripulchritudo SOn1</name>
    <dbReference type="NCBI Taxonomy" id="1238450"/>
    <lineage>
        <taxon>Bacteria</taxon>
        <taxon>Pseudomonadati</taxon>
        <taxon>Pseudomonadota</taxon>
        <taxon>Gammaproteobacteria</taxon>
        <taxon>Vibrionales</taxon>
        <taxon>Vibrionaceae</taxon>
        <taxon>Vibrio</taxon>
    </lineage>
</organism>
<evidence type="ECO:0008006" key="3">
    <source>
        <dbReference type="Google" id="ProtNLM"/>
    </source>
</evidence>
<accession>A0AAV2VTV7</accession>
<dbReference type="RefSeq" id="WP_022612741.1">
    <property type="nucleotide sequence ID" value="NZ_LK391965.1"/>
</dbReference>
<proteinExistence type="predicted"/>
<evidence type="ECO:0000313" key="2">
    <source>
        <dbReference type="Proteomes" id="UP000018211"/>
    </source>
</evidence>
<protein>
    <recommendedName>
        <fullName evidence="3">Peptidase C39 domain-containing protein</fullName>
    </recommendedName>
</protein>
<evidence type="ECO:0000313" key="1">
    <source>
        <dbReference type="EMBL" id="CCO48173.1"/>
    </source>
</evidence>
<dbReference type="AlphaFoldDB" id="A0AAV2VTV7"/>
<sequence length="212" mass="23986">MNTLPSMQQPEGSLYCGAYCLVATLYAFNKLPFHSPLTLSRYNRVDKSFSNTSIKIEGSSNLTDLAMDFYQVTGILEEGFNPEYIDEAGYNSLGAMLYILKECGLKTEVLFKDPDTHVQIQSAFPTEIELVNKLEVPISYLNSDSSTPENGLLISVISYPNLHYVVNNSSGEWFDSDLEEPLFHWDQIERWDSSDNKRENASWLGISVRVTQ</sequence>